<evidence type="ECO:0000313" key="2">
    <source>
        <dbReference type="EMBL" id="EFN70248.1"/>
    </source>
</evidence>
<organism evidence="3">
    <name type="scientific">Camponotus floridanus</name>
    <name type="common">Florida carpenter ant</name>
    <dbReference type="NCBI Taxonomy" id="104421"/>
    <lineage>
        <taxon>Eukaryota</taxon>
        <taxon>Metazoa</taxon>
        <taxon>Ecdysozoa</taxon>
        <taxon>Arthropoda</taxon>
        <taxon>Hexapoda</taxon>
        <taxon>Insecta</taxon>
        <taxon>Pterygota</taxon>
        <taxon>Neoptera</taxon>
        <taxon>Endopterygota</taxon>
        <taxon>Hymenoptera</taxon>
        <taxon>Apocrita</taxon>
        <taxon>Aculeata</taxon>
        <taxon>Formicoidea</taxon>
        <taxon>Formicidae</taxon>
        <taxon>Formicinae</taxon>
        <taxon>Camponotus</taxon>
    </lineage>
</organism>
<keyword evidence="1" id="KW-0193">Cuticle</keyword>
<dbReference type="InParanoid" id="E2A8H8"/>
<accession>E2A8H8</accession>
<evidence type="ECO:0000313" key="3">
    <source>
        <dbReference type="Proteomes" id="UP000000311"/>
    </source>
</evidence>
<dbReference type="InterPro" id="IPR000618">
    <property type="entry name" value="Insect_cuticle"/>
</dbReference>
<evidence type="ECO:0000256" key="1">
    <source>
        <dbReference type="PROSITE-ProRule" id="PRU00497"/>
    </source>
</evidence>
<dbReference type="Proteomes" id="UP000000311">
    <property type="component" value="Unassembled WGS sequence"/>
</dbReference>
<gene>
    <name evidence="2" type="ORF">EAG_11916</name>
</gene>
<reference evidence="2 3" key="1">
    <citation type="journal article" date="2010" name="Science">
        <title>Genomic comparison of the ants Camponotus floridanus and Harpegnathos saltator.</title>
        <authorList>
            <person name="Bonasio R."/>
            <person name="Zhang G."/>
            <person name="Ye C."/>
            <person name="Mutti N.S."/>
            <person name="Fang X."/>
            <person name="Qin N."/>
            <person name="Donahue G."/>
            <person name="Yang P."/>
            <person name="Li Q."/>
            <person name="Li C."/>
            <person name="Zhang P."/>
            <person name="Huang Z."/>
            <person name="Berger S.L."/>
            <person name="Reinberg D."/>
            <person name="Wang J."/>
            <person name="Liebig J."/>
        </authorList>
    </citation>
    <scope>NUCLEOTIDE SEQUENCE [LARGE SCALE GENOMIC DNA]</scope>
    <source>
        <strain evidence="3">C129</strain>
    </source>
</reference>
<dbReference type="PROSITE" id="PS51155">
    <property type="entry name" value="CHIT_BIND_RR_2"/>
    <property type="match status" value="1"/>
</dbReference>
<dbReference type="EMBL" id="GL437616">
    <property type="protein sequence ID" value="EFN70248.1"/>
    <property type="molecule type" value="Genomic_DNA"/>
</dbReference>
<dbReference type="Pfam" id="PF00379">
    <property type="entry name" value="Chitin_bind_4"/>
    <property type="match status" value="1"/>
</dbReference>
<protein>
    <submittedName>
        <fullName evidence="2">Uncharacterized protein</fullName>
    </submittedName>
</protein>
<name>E2A8H8_CAMFO</name>
<sequence length="53" mass="5981">MGTDQENLEARGSNSYIDNDGKTFQISYTANEDQFQPESPQYLSAIPLKIKLI</sequence>
<keyword evidence="3" id="KW-1185">Reference proteome</keyword>
<dbReference type="GO" id="GO:0042302">
    <property type="term" value="F:structural constituent of cuticle"/>
    <property type="evidence" value="ECO:0007669"/>
    <property type="project" value="UniProtKB-UniRule"/>
</dbReference>
<dbReference type="AlphaFoldDB" id="E2A8H8"/>
<proteinExistence type="predicted"/>